<dbReference type="SUPFAM" id="SSF50998">
    <property type="entry name" value="Quinoprotein alcohol dehydrogenase-like"/>
    <property type="match status" value="1"/>
</dbReference>
<organism evidence="3 4">
    <name type="scientific">Saccharibacillus endophyticus</name>
    <dbReference type="NCBI Taxonomy" id="2060666"/>
    <lineage>
        <taxon>Bacteria</taxon>
        <taxon>Bacillati</taxon>
        <taxon>Bacillota</taxon>
        <taxon>Bacilli</taxon>
        <taxon>Bacillales</taxon>
        <taxon>Paenibacillaceae</taxon>
        <taxon>Saccharibacillus</taxon>
    </lineage>
</organism>
<keyword evidence="4" id="KW-1185">Reference proteome</keyword>
<evidence type="ECO:0000256" key="1">
    <source>
        <dbReference type="SAM" id="SignalP"/>
    </source>
</evidence>
<feature type="chain" id="PRO_5045671284" description="Pyrrolo-quinoline quinone repeat domain-containing protein" evidence="1">
    <location>
        <begin position="30"/>
        <end position="423"/>
    </location>
</feature>
<gene>
    <name evidence="3" type="ORF">GCM10007362_35510</name>
</gene>
<protein>
    <recommendedName>
        <fullName evidence="2">Pyrrolo-quinoline quinone repeat domain-containing protein</fullName>
    </recommendedName>
</protein>
<dbReference type="InterPro" id="IPR015943">
    <property type="entry name" value="WD40/YVTN_repeat-like_dom_sf"/>
</dbReference>
<reference evidence="4" key="1">
    <citation type="journal article" date="2019" name="Int. J. Syst. Evol. Microbiol.">
        <title>The Global Catalogue of Microorganisms (GCM) 10K type strain sequencing project: providing services to taxonomists for standard genome sequencing and annotation.</title>
        <authorList>
            <consortium name="The Broad Institute Genomics Platform"/>
            <consortium name="The Broad Institute Genome Sequencing Center for Infectious Disease"/>
            <person name="Wu L."/>
            <person name="Ma J."/>
        </authorList>
    </citation>
    <scope>NUCLEOTIDE SEQUENCE [LARGE SCALE GENOMIC DNA]</scope>
    <source>
        <strain evidence="4">CCM 8702</strain>
    </source>
</reference>
<comment type="caution">
    <text evidence="3">The sequence shown here is derived from an EMBL/GenBank/DDBJ whole genome shotgun (WGS) entry which is preliminary data.</text>
</comment>
<sequence>MKFRFKPLMLGMAMAVGVGASLNAGGAVAAAAEPTSKLPSADWTYDVPYGHDLGWVFDFGKATKDRLYVTLYTTEGGGTQLQSFDRKDGKKNWIYDLKGDSESISMFGQPIISPTSGDVYYAAKKDNEKSYKLYAISSQGKLKWSKPVDVEIIGTLQIQPNEDILLATGAMDGKTTTVYNFAKDGKLKKKSTVKGSKNLAVLPNGQVANTMGQKLELYPSINNLSKPTFSYSLPKQTTVASDFRSWDNASRPAVYPFNGGKLVGFEWNEQTKSKGPGVEILDPAGHQKSTMFVFFDSKGKKVWERKLPKGAVAIQAGENLLVKNGLKLELYGPDNKLKTSKTFDSKDFNLYKAPNEEIVMSNATSGEFYALDAETLSANHHIELEPSADGKKKYGFLYAGDGKLYIHDAEAEGSNVVSAYTLK</sequence>
<dbReference type="InterPro" id="IPR011047">
    <property type="entry name" value="Quinoprotein_ADH-like_sf"/>
</dbReference>
<name>A0ABQ2A1F9_9BACL</name>
<proteinExistence type="predicted"/>
<dbReference type="EMBL" id="BMDD01000004">
    <property type="protein sequence ID" value="GGH83133.1"/>
    <property type="molecule type" value="Genomic_DNA"/>
</dbReference>
<accession>A0ABQ2A1F9</accession>
<dbReference type="Gene3D" id="2.130.10.10">
    <property type="entry name" value="YVTN repeat-like/Quinoprotein amine dehydrogenase"/>
    <property type="match status" value="1"/>
</dbReference>
<feature type="domain" description="Pyrrolo-quinoline quinone repeat" evidence="2">
    <location>
        <begin position="71"/>
        <end position="148"/>
    </location>
</feature>
<feature type="signal peptide" evidence="1">
    <location>
        <begin position="1"/>
        <end position="29"/>
    </location>
</feature>
<dbReference type="Proteomes" id="UP000605427">
    <property type="component" value="Unassembled WGS sequence"/>
</dbReference>
<evidence type="ECO:0000259" key="2">
    <source>
        <dbReference type="Pfam" id="PF13360"/>
    </source>
</evidence>
<dbReference type="InterPro" id="IPR002372">
    <property type="entry name" value="PQQ_rpt_dom"/>
</dbReference>
<dbReference type="RefSeq" id="WP_172245942.1">
    <property type="nucleotide sequence ID" value="NZ_BMDD01000004.1"/>
</dbReference>
<evidence type="ECO:0000313" key="4">
    <source>
        <dbReference type="Proteomes" id="UP000605427"/>
    </source>
</evidence>
<evidence type="ECO:0000313" key="3">
    <source>
        <dbReference type="EMBL" id="GGH83133.1"/>
    </source>
</evidence>
<dbReference type="Pfam" id="PF13360">
    <property type="entry name" value="PQQ_2"/>
    <property type="match status" value="1"/>
</dbReference>
<keyword evidence="1" id="KW-0732">Signal</keyword>